<dbReference type="Gramene" id="OE9A084947T1">
    <property type="protein sequence ID" value="OE9A084947C1"/>
    <property type="gene ID" value="OE9A084947"/>
</dbReference>
<protein>
    <submittedName>
        <fullName evidence="2">Uncharacterized protein</fullName>
    </submittedName>
</protein>
<evidence type="ECO:0000313" key="3">
    <source>
        <dbReference type="Proteomes" id="UP000594638"/>
    </source>
</evidence>
<proteinExistence type="predicted"/>
<evidence type="ECO:0000313" key="2">
    <source>
        <dbReference type="EMBL" id="CAA3007706.1"/>
    </source>
</evidence>
<organism evidence="2 3">
    <name type="scientific">Olea europaea subsp. europaea</name>
    <dbReference type="NCBI Taxonomy" id="158383"/>
    <lineage>
        <taxon>Eukaryota</taxon>
        <taxon>Viridiplantae</taxon>
        <taxon>Streptophyta</taxon>
        <taxon>Embryophyta</taxon>
        <taxon>Tracheophyta</taxon>
        <taxon>Spermatophyta</taxon>
        <taxon>Magnoliopsida</taxon>
        <taxon>eudicotyledons</taxon>
        <taxon>Gunneridae</taxon>
        <taxon>Pentapetalae</taxon>
        <taxon>asterids</taxon>
        <taxon>lamiids</taxon>
        <taxon>Lamiales</taxon>
        <taxon>Oleaceae</taxon>
        <taxon>Oleeae</taxon>
        <taxon>Olea</taxon>
    </lineage>
</organism>
<dbReference type="Proteomes" id="UP000594638">
    <property type="component" value="Unassembled WGS sequence"/>
</dbReference>
<feature type="region of interest" description="Disordered" evidence="1">
    <location>
        <begin position="32"/>
        <end position="77"/>
    </location>
</feature>
<reference evidence="2 3" key="1">
    <citation type="submission" date="2019-12" db="EMBL/GenBank/DDBJ databases">
        <authorList>
            <person name="Alioto T."/>
            <person name="Alioto T."/>
            <person name="Gomez Garrido J."/>
        </authorList>
    </citation>
    <scope>NUCLEOTIDE SEQUENCE [LARGE SCALE GENOMIC DNA]</scope>
</reference>
<evidence type="ECO:0000256" key="1">
    <source>
        <dbReference type="SAM" id="MobiDB-lite"/>
    </source>
</evidence>
<accession>A0A8S0TS19</accession>
<sequence length="152" mass="17366">MKEAAKLIGTVNDMAINVQQYTVDNATMRQIMEQQDQPSPLPQDGEKERRNESPMQRKHIAQGTETIPDEPPIESSGKVRQEICFLSNGRHVFQCNLVEEVVSRQPGSEEMDDNEEYALFFEVIKKLGSPRKFSMPKMQKFSVIANSIDHIQ</sequence>
<dbReference type="AlphaFoldDB" id="A0A8S0TS19"/>
<keyword evidence="3" id="KW-1185">Reference proteome</keyword>
<dbReference type="EMBL" id="CACTIH010007283">
    <property type="protein sequence ID" value="CAA3007706.1"/>
    <property type="molecule type" value="Genomic_DNA"/>
</dbReference>
<comment type="caution">
    <text evidence="2">The sequence shown here is derived from an EMBL/GenBank/DDBJ whole genome shotgun (WGS) entry which is preliminary data.</text>
</comment>
<name>A0A8S0TS19_OLEEU</name>
<gene>
    <name evidence="2" type="ORF">OLEA9_A084947</name>
</gene>